<gene>
    <name evidence="9" type="ORF">UT12_C0001G0039</name>
</gene>
<feature type="binding site" evidence="7">
    <location>
        <position position="492"/>
    </location>
    <ligand>
        <name>[4Fe-4S] cluster</name>
        <dbReference type="ChEBI" id="CHEBI:49883"/>
    </ligand>
</feature>
<comment type="similarity">
    <text evidence="4">In the C-terminal section; belongs to the purine/pyrimidine phosphoribosyltransferase family.</text>
</comment>
<dbReference type="InterPro" id="IPR005854">
    <property type="entry name" value="PurF"/>
</dbReference>
<keyword evidence="6" id="KW-0460">Magnesium</keyword>
<dbReference type="EMBL" id="LBVP01000001">
    <property type="protein sequence ID" value="KKQ90171.1"/>
    <property type="molecule type" value="Genomic_DNA"/>
</dbReference>
<evidence type="ECO:0000256" key="4">
    <source>
        <dbReference type="PIRNR" id="PIRNR000485"/>
    </source>
</evidence>
<keyword evidence="3" id="KW-0315">Glutamine amidotransferase</keyword>
<dbReference type="InterPro" id="IPR029057">
    <property type="entry name" value="PRTase-like"/>
</dbReference>
<dbReference type="Pfam" id="PF13537">
    <property type="entry name" value="GATase_7"/>
    <property type="match status" value="1"/>
</dbReference>
<evidence type="ECO:0000313" key="10">
    <source>
        <dbReference type="Proteomes" id="UP000034893"/>
    </source>
</evidence>
<comment type="pathway">
    <text evidence="4">Purine metabolism; IMP biosynthesis via de novo pathway; N(1)-(5-phospho-D-ribosyl)glycinamide from 5-phospho-alpha-D-ribose 1-diphosphate: step 1/2.</text>
</comment>
<dbReference type="PROSITE" id="PS51278">
    <property type="entry name" value="GATASE_TYPE_2"/>
    <property type="match status" value="1"/>
</dbReference>
<keyword evidence="4" id="KW-0658">Purine biosynthesis</keyword>
<keyword evidence="1 4" id="KW-0328">Glycosyltransferase</keyword>
<evidence type="ECO:0000259" key="8">
    <source>
        <dbReference type="PROSITE" id="PS51278"/>
    </source>
</evidence>
<keyword evidence="7" id="KW-0408">Iron</keyword>
<feature type="active site" description="Nucleophile" evidence="5">
    <location>
        <position position="15"/>
    </location>
</feature>
<feature type="binding site" evidence="6">
    <location>
        <position position="388"/>
    </location>
    <ligand>
        <name>Mg(2+)</name>
        <dbReference type="ChEBI" id="CHEBI:18420"/>
    </ligand>
</feature>
<accession>A0A0G0PLK7</accession>
<comment type="cofactor">
    <cofactor evidence="6">
        <name>Mg(2+)</name>
        <dbReference type="ChEBI" id="CHEBI:18420"/>
    </cofactor>
    <text evidence="6">Binds 1 Mg(2+) ion per subunit.</text>
</comment>
<dbReference type="InterPro" id="IPR029055">
    <property type="entry name" value="Ntn_hydrolases_N"/>
</dbReference>
<evidence type="ECO:0000256" key="1">
    <source>
        <dbReference type="ARBA" id="ARBA00022676"/>
    </source>
</evidence>
<comment type="catalytic activity">
    <reaction evidence="4">
        <text>5-phospho-beta-D-ribosylamine + L-glutamate + diphosphate = 5-phospho-alpha-D-ribose 1-diphosphate + L-glutamine + H2O</text>
        <dbReference type="Rhea" id="RHEA:14905"/>
        <dbReference type="ChEBI" id="CHEBI:15377"/>
        <dbReference type="ChEBI" id="CHEBI:29985"/>
        <dbReference type="ChEBI" id="CHEBI:33019"/>
        <dbReference type="ChEBI" id="CHEBI:58017"/>
        <dbReference type="ChEBI" id="CHEBI:58359"/>
        <dbReference type="ChEBI" id="CHEBI:58681"/>
        <dbReference type="EC" id="2.4.2.14"/>
    </reaction>
</comment>
<feature type="binding site" evidence="7">
    <location>
        <position position="425"/>
    </location>
    <ligand>
        <name>[4Fe-4S] cluster</name>
        <dbReference type="ChEBI" id="CHEBI:49883"/>
    </ligand>
</feature>
<comment type="caution">
    <text evidence="9">The sequence shown here is derived from an EMBL/GenBank/DDBJ whole genome shotgun (WGS) entry which is preliminary data.</text>
</comment>
<dbReference type="SUPFAM" id="SSF53271">
    <property type="entry name" value="PRTase-like"/>
    <property type="match status" value="1"/>
</dbReference>
<feature type="binding site" evidence="6">
    <location>
        <position position="316"/>
    </location>
    <ligand>
        <name>Mg(2+)</name>
        <dbReference type="ChEBI" id="CHEBI:18420"/>
    </ligand>
</feature>
<dbReference type="PATRIC" id="fig|1618414.3.peg.38"/>
<feature type="binding site" evidence="6">
    <location>
        <position position="389"/>
    </location>
    <ligand>
        <name>Mg(2+)</name>
        <dbReference type="ChEBI" id="CHEBI:18420"/>
    </ligand>
</feature>
<sequence length="539" mass="60333">MAANFKLPDKLRENCGLAGVWAGSKVNVTNIVIEMGKALQHRGQNGGGVAVKPSGRMLKVYKKARAFNEIFRSVNVVEENSLRGEVAIAHLRYPTEGAGRLHCDAQPFYASYKGWELALGHNGNIVDVKSHRKKLSKLGIKTESDSDSEILTWLIAIAPGASWKQKIANALVDVKGAYSLVMVTGDDKLMALRDPWGVRPLVWSQDNGHVFVASETCALDRISIRHSQKLEAGQLLIADENGVSISNYSQAQKPSFCVFEKLYFSHETSSWDGVIGDNRENLGRQLAIEEIERIKEGEIKKEMVKNIDYVVAVPDTARPGAHAFWEVLSKKITKLAPKLSYIRGLVKERYDYAKRTFIEDDPYLRTKHIEKKFFISPSIIGKSIYLVDDTGVRLNTYKILVEHLLKIGVSQIHCRFLAPRFVHPCFLGVNIGSRDELGAVRKDKTGKYQVMSEAEIGKDLKVASLYYLSLKGLAVSLNMSVDELHASHCTGCLDYHNPFDMHLFDPEYQRTPYTKAIFVKKSESKSKKIPLPISAQLPQ</sequence>
<evidence type="ECO:0000256" key="5">
    <source>
        <dbReference type="PIRSR" id="PIRSR000485-1"/>
    </source>
</evidence>
<evidence type="ECO:0000256" key="2">
    <source>
        <dbReference type="ARBA" id="ARBA00022679"/>
    </source>
</evidence>
<dbReference type="PANTHER" id="PTHR11907">
    <property type="entry name" value="AMIDOPHOSPHORIBOSYLTRANSFERASE"/>
    <property type="match status" value="1"/>
</dbReference>
<dbReference type="EC" id="2.4.2.14" evidence="4"/>
<dbReference type="GO" id="GO:0004044">
    <property type="term" value="F:amidophosphoribosyltransferase activity"/>
    <property type="evidence" value="ECO:0007669"/>
    <property type="project" value="UniProtKB-EC"/>
</dbReference>
<keyword evidence="2 4" id="KW-0808">Transferase</keyword>
<dbReference type="PIRSF" id="PIRSF000485">
    <property type="entry name" value="Amd_phspho_trans"/>
    <property type="match status" value="1"/>
</dbReference>
<dbReference type="GO" id="GO:0051536">
    <property type="term" value="F:iron-sulfur cluster binding"/>
    <property type="evidence" value="ECO:0007669"/>
    <property type="project" value="UniProtKB-KW"/>
</dbReference>
<dbReference type="GO" id="GO:0046872">
    <property type="term" value="F:metal ion binding"/>
    <property type="evidence" value="ECO:0007669"/>
    <property type="project" value="UniProtKB-KW"/>
</dbReference>
<feature type="binding site" evidence="7">
    <location>
        <position position="257"/>
    </location>
    <ligand>
        <name>[4Fe-4S] cluster</name>
        <dbReference type="ChEBI" id="CHEBI:49883"/>
    </ligand>
</feature>
<proteinExistence type="inferred from homology"/>
<protein>
    <recommendedName>
        <fullName evidence="4">Amidophosphoribosyltransferase</fullName>
        <shortName evidence="4">ATase</shortName>
        <ecNumber evidence="4">2.4.2.14</ecNumber>
    </recommendedName>
    <alternativeName>
        <fullName evidence="4">Glutamine phosphoribosylpyrophosphate amidotransferase</fullName>
    </alternativeName>
</protein>
<dbReference type="Gene3D" id="3.40.50.2020">
    <property type="match status" value="1"/>
</dbReference>
<dbReference type="UniPathway" id="UPA00074">
    <property type="reaction ID" value="UER00124"/>
</dbReference>
<dbReference type="Proteomes" id="UP000034893">
    <property type="component" value="Unassembled WGS sequence"/>
</dbReference>
<comment type="cofactor">
    <cofactor evidence="7">
        <name>[4Fe-4S] cluster</name>
        <dbReference type="ChEBI" id="CHEBI:49883"/>
    </cofactor>
    <text evidence="7">Binds 1 [4Fe-4S] cluster per subunit.</text>
</comment>
<keyword evidence="7" id="KW-0411">Iron-sulfur</keyword>
<dbReference type="GO" id="GO:0006189">
    <property type="term" value="P:'de novo' IMP biosynthetic process"/>
    <property type="evidence" value="ECO:0007669"/>
    <property type="project" value="UniProtKB-UniPathway"/>
</dbReference>
<organism evidence="9 10">
    <name type="scientific">Candidatus Curtissbacteria bacterium GW2011_GWC2_38_9</name>
    <dbReference type="NCBI Taxonomy" id="1618414"/>
    <lineage>
        <taxon>Bacteria</taxon>
        <taxon>Candidatus Curtissiibacteriota</taxon>
    </lineage>
</organism>
<name>A0A0G0PLK7_9BACT</name>
<evidence type="ECO:0000256" key="3">
    <source>
        <dbReference type="ARBA" id="ARBA00022962"/>
    </source>
</evidence>
<evidence type="ECO:0000256" key="7">
    <source>
        <dbReference type="PIRSR" id="PIRSR000485-3"/>
    </source>
</evidence>
<evidence type="ECO:0000256" key="6">
    <source>
        <dbReference type="PIRSR" id="PIRSR000485-2"/>
    </source>
</evidence>
<feature type="domain" description="Glutamine amidotransferase type-2" evidence="8">
    <location>
        <begin position="15"/>
        <end position="241"/>
    </location>
</feature>
<dbReference type="GO" id="GO:0009113">
    <property type="term" value="P:purine nucleobase biosynthetic process"/>
    <property type="evidence" value="ECO:0007669"/>
    <property type="project" value="InterPro"/>
</dbReference>
<reference evidence="9 10" key="1">
    <citation type="journal article" date="2015" name="Nature">
        <title>rRNA introns, odd ribosomes, and small enigmatic genomes across a large radiation of phyla.</title>
        <authorList>
            <person name="Brown C.T."/>
            <person name="Hug L.A."/>
            <person name="Thomas B.C."/>
            <person name="Sharon I."/>
            <person name="Castelle C.J."/>
            <person name="Singh A."/>
            <person name="Wilkins M.J."/>
            <person name="Williams K.H."/>
            <person name="Banfield J.F."/>
        </authorList>
    </citation>
    <scope>NUCLEOTIDE SEQUENCE [LARGE SCALE GENOMIC DNA]</scope>
</reference>
<dbReference type="InterPro" id="IPR017932">
    <property type="entry name" value="GATase_2_dom"/>
</dbReference>
<dbReference type="AlphaFoldDB" id="A0A0G0PLK7"/>
<keyword evidence="6" id="KW-0479">Metal-binding</keyword>
<dbReference type="SUPFAM" id="SSF56235">
    <property type="entry name" value="N-terminal nucleophile aminohydrolases (Ntn hydrolases)"/>
    <property type="match status" value="1"/>
</dbReference>
<dbReference type="Gene3D" id="3.60.20.10">
    <property type="entry name" value="Glutamine Phosphoribosylpyrophosphate, subunit 1, domain 1"/>
    <property type="match status" value="1"/>
</dbReference>
<evidence type="ECO:0000313" key="9">
    <source>
        <dbReference type="EMBL" id="KKQ90171.1"/>
    </source>
</evidence>
<feature type="binding site" evidence="7">
    <location>
        <position position="489"/>
    </location>
    <ligand>
        <name>[4Fe-4S] cluster</name>
        <dbReference type="ChEBI" id="CHEBI:49883"/>
    </ligand>
</feature>